<dbReference type="EMBL" id="BARU01005501">
    <property type="protein sequence ID" value="GAH37262.1"/>
    <property type="molecule type" value="Genomic_DNA"/>
</dbReference>
<reference evidence="1" key="1">
    <citation type="journal article" date="2014" name="Front. Microbiol.">
        <title>High frequency of phylogenetically diverse reductive dehalogenase-homologous genes in deep subseafloor sedimentary metagenomes.</title>
        <authorList>
            <person name="Kawai M."/>
            <person name="Futagami T."/>
            <person name="Toyoda A."/>
            <person name="Takaki Y."/>
            <person name="Nishi S."/>
            <person name="Hori S."/>
            <person name="Arai W."/>
            <person name="Tsubouchi T."/>
            <person name="Morono Y."/>
            <person name="Uchiyama I."/>
            <person name="Ito T."/>
            <person name="Fujiyama A."/>
            <person name="Inagaki F."/>
            <person name="Takami H."/>
        </authorList>
    </citation>
    <scope>NUCLEOTIDE SEQUENCE</scope>
    <source>
        <strain evidence="1">Expedition CK06-06</strain>
    </source>
</reference>
<sequence>MKLEEVMPHPTNPSLYINRIVTPHDEVKESDKNIINRILLKEVARETIEIVN</sequence>
<accession>X1EXE9</accession>
<proteinExistence type="predicted"/>
<gene>
    <name evidence="1" type="ORF">S03H2_10718</name>
</gene>
<comment type="caution">
    <text evidence="1">The sequence shown here is derived from an EMBL/GenBank/DDBJ whole genome shotgun (WGS) entry which is preliminary data.</text>
</comment>
<organism evidence="1">
    <name type="scientific">marine sediment metagenome</name>
    <dbReference type="NCBI Taxonomy" id="412755"/>
    <lineage>
        <taxon>unclassified sequences</taxon>
        <taxon>metagenomes</taxon>
        <taxon>ecological metagenomes</taxon>
    </lineage>
</organism>
<evidence type="ECO:0000313" key="1">
    <source>
        <dbReference type="EMBL" id="GAH37262.1"/>
    </source>
</evidence>
<name>X1EXE9_9ZZZZ</name>
<dbReference type="AlphaFoldDB" id="X1EXE9"/>
<protein>
    <submittedName>
        <fullName evidence="1">Uncharacterized protein</fullName>
    </submittedName>
</protein>